<accession>A0A7I8J5P7</accession>
<proteinExistence type="predicted"/>
<evidence type="ECO:0000313" key="1">
    <source>
        <dbReference type="EMBL" id="CAA2625343.1"/>
    </source>
</evidence>
<sequence>MWFLKLVAPALSTNIKFLDTAKEIITFTMDVFKNIMKMHGTKLDNLFDQYQPITTDITIQQHDSTIYFIDL</sequence>
<organism evidence="1">
    <name type="scientific">Spirodela intermedia</name>
    <name type="common">Intermediate duckweed</name>
    <dbReference type="NCBI Taxonomy" id="51605"/>
    <lineage>
        <taxon>Eukaryota</taxon>
        <taxon>Viridiplantae</taxon>
        <taxon>Streptophyta</taxon>
        <taxon>Embryophyta</taxon>
        <taxon>Tracheophyta</taxon>
        <taxon>Spermatophyta</taxon>
        <taxon>Magnoliopsida</taxon>
        <taxon>Liliopsida</taxon>
        <taxon>Araceae</taxon>
        <taxon>Lemnoideae</taxon>
        <taxon>Spirodela</taxon>
    </lineage>
</organism>
<dbReference type="Proteomes" id="UP001189122">
    <property type="component" value="Unassembled WGS sequence"/>
</dbReference>
<keyword evidence="2" id="KW-1185">Reference proteome</keyword>
<reference evidence="1 2" key="1">
    <citation type="submission" date="2019-12" db="EMBL/GenBank/DDBJ databases">
        <authorList>
            <person name="Scholz U."/>
            <person name="Mascher M."/>
            <person name="Fiebig A."/>
        </authorList>
    </citation>
    <scope>NUCLEOTIDE SEQUENCE</scope>
</reference>
<evidence type="ECO:0000313" key="2">
    <source>
        <dbReference type="Proteomes" id="UP001189122"/>
    </source>
</evidence>
<dbReference type="EMBL" id="CACRZD030000009">
    <property type="protein sequence ID" value="CAA6664723.1"/>
    <property type="molecule type" value="Genomic_DNA"/>
</dbReference>
<gene>
    <name evidence="1" type="ORF">SI7747_09011112</name>
</gene>
<dbReference type="AlphaFoldDB" id="A0A7I8J5P7"/>
<protein>
    <submittedName>
        <fullName evidence="1">Uncharacterized protein</fullName>
    </submittedName>
</protein>
<name>A0A7I8J5P7_SPIIN</name>
<dbReference type="EMBL" id="LR743596">
    <property type="protein sequence ID" value="CAA2625343.1"/>
    <property type="molecule type" value="Genomic_DNA"/>
</dbReference>